<comment type="caution">
    <text evidence="1">The sequence shown here is derived from an EMBL/GenBank/DDBJ whole genome shotgun (WGS) entry which is preliminary data.</text>
</comment>
<dbReference type="RefSeq" id="WP_053954305.1">
    <property type="nucleotide sequence ID" value="NZ_JBHUMT010000004.1"/>
</dbReference>
<sequence>MSDSFDSVEQKIQEHLQVLYRQVVDADQYLDDMRQQGKAKFQGVFAEQTIFKSKGNKFQPYLNEITENFEAWKQNQSDEELLQLLVQQLQLMTETLARLKSIRQAG</sequence>
<evidence type="ECO:0000313" key="1">
    <source>
        <dbReference type="EMBL" id="RUO62673.1"/>
    </source>
</evidence>
<protein>
    <recommendedName>
        <fullName evidence="3">Prephenate dehydrogenase</fullName>
    </recommendedName>
</protein>
<reference evidence="1 2" key="1">
    <citation type="journal article" date="2011" name="Front. Microbiol.">
        <title>Genomic signatures of strain selection and enhancement in Bacillus atrophaeus var. globigii, a historical biowarfare simulant.</title>
        <authorList>
            <person name="Gibbons H.S."/>
            <person name="Broomall S.M."/>
            <person name="McNew L.A."/>
            <person name="Daligault H."/>
            <person name="Chapman C."/>
            <person name="Bruce D."/>
            <person name="Karavis M."/>
            <person name="Krepps M."/>
            <person name="McGregor P.A."/>
            <person name="Hong C."/>
            <person name="Park K.H."/>
            <person name="Akmal A."/>
            <person name="Feldman A."/>
            <person name="Lin J.S."/>
            <person name="Chang W.E."/>
            <person name="Higgs B.W."/>
            <person name="Demirev P."/>
            <person name="Lindquist J."/>
            <person name="Liem A."/>
            <person name="Fochler E."/>
            <person name="Read T.D."/>
            <person name="Tapia R."/>
            <person name="Johnson S."/>
            <person name="Bishop-Lilly K.A."/>
            <person name="Detter C."/>
            <person name="Han C."/>
            <person name="Sozhamannan S."/>
            <person name="Rosenzweig C.N."/>
            <person name="Skowronski E.W."/>
        </authorList>
    </citation>
    <scope>NUCLEOTIDE SEQUENCE [LARGE SCALE GENOMIC DNA]</scope>
    <source>
        <strain evidence="1 2">TPS4-2</strain>
    </source>
</reference>
<dbReference type="AlphaFoldDB" id="A0A432YP05"/>
<evidence type="ECO:0000313" key="2">
    <source>
        <dbReference type="Proteomes" id="UP000288361"/>
    </source>
</evidence>
<name>A0A432YP05_9GAMM</name>
<dbReference type="EMBL" id="PIQA01000011">
    <property type="protein sequence ID" value="RUO62673.1"/>
    <property type="molecule type" value="Genomic_DNA"/>
</dbReference>
<organism evidence="1 2">
    <name type="scientific">Idiomarina piscisalsi</name>
    <dbReference type="NCBI Taxonomy" id="1096243"/>
    <lineage>
        <taxon>Bacteria</taxon>
        <taxon>Pseudomonadati</taxon>
        <taxon>Pseudomonadota</taxon>
        <taxon>Gammaproteobacteria</taxon>
        <taxon>Alteromonadales</taxon>
        <taxon>Idiomarinaceae</taxon>
        <taxon>Idiomarina</taxon>
    </lineage>
</organism>
<dbReference type="Proteomes" id="UP000288361">
    <property type="component" value="Unassembled WGS sequence"/>
</dbReference>
<proteinExistence type="predicted"/>
<accession>A0A432YP05</accession>
<gene>
    <name evidence="1" type="ORF">CWI73_09355</name>
</gene>
<evidence type="ECO:0008006" key="3">
    <source>
        <dbReference type="Google" id="ProtNLM"/>
    </source>
</evidence>